<dbReference type="Proteomes" id="UP001233999">
    <property type="component" value="Unassembled WGS sequence"/>
</dbReference>
<proteinExistence type="predicted"/>
<name>A0AAD7Z3X5_DIPPU</name>
<evidence type="ECO:0000259" key="3">
    <source>
        <dbReference type="PROSITE" id="PS50157"/>
    </source>
</evidence>
<reference evidence="4" key="1">
    <citation type="journal article" date="2023" name="IScience">
        <title>Live-bearing cockroach genome reveals convergent evolutionary mechanisms linked to viviparity in insects and beyond.</title>
        <authorList>
            <person name="Fouks B."/>
            <person name="Harrison M.C."/>
            <person name="Mikhailova A.A."/>
            <person name="Marchal E."/>
            <person name="English S."/>
            <person name="Carruthers M."/>
            <person name="Jennings E.C."/>
            <person name="Chiamaka E.L."/>
            <person name="Frigard R.A."/>
            <person name="Pippel M."/>
            <person name="Attardo G.M."/>
            <person name="Benoit J.B."/>
            <person name="Bornberg-Bauer E."/>
            <person name="Tobe S.S."/>
        </authorList>
    </citation>
    <scope>NUCLEOTIDE SEQUENCE</scope>
    <source>
        <strain evidence="4">Stay&amp;Tobe</strain>
    </source>
</reference>
<evidence type="ECO:0000256" key="2">
    <source>
        <dbReference type="SAM" id="MobiDB-lite"/>
    </source>
</evidence>
<gene>
    <name evidence="4" type="ORF">L9F63_008887</name>
</gene>
<protein>
    <recommendedName>
        <fullName evidence="3">C2H2-type domain-containing protein</fullName>
    </recommendedName>
</protein>
<dbReference type="PROSITE" id="PS50157">
    <property type="entry name" value="ZINC_FINGER_C2H2_2"/>
    <property type="match status" value="1"/>
</dbReference>
<dbReference type="InterPro" id="IPR036236">
    <property type="entry name" value="Znf_C2H2_sf"/>
</dbReference>
<evidence type="ECO:0000256" key="1">
    <source>
        <dbReference type="PROSITE-ProRule" id="PRU00042"/>
    </source>
</evidence>
<dbReference type="GO" id="GO:0008270">
    <property type="term" value="F:zinc ion binding"/>
    <property type="evidence" value="ECO:0007669"/>
    <property type="project" value="UniProtKB-KW"/>
</dbReference>
<dbReference type="Gene3D" id="3.30.160.60">
    <property type="entry name" value="Classic Zinc Finger"/>
    <property type="match status" value="1"/>
</dbReference>
<dbReference type="PROSITE" id="PS00028">
    <property type="entry name" value="ZINC_FINGER_C2H2_1"/>
    <property type="match status" value="2"/>
</dbReference>
<dbReference type="SUPFAM" id="SSF57667">
    <property type="entry name" value="beta-beta-alpha zinc fingers"/>
    <property type="match status" value="1"/>
</dbReference>
<feature type="compositionally biased region" description="Polar residues" evidence="2">
    <location>
        <begin position="42"/>
        <end position="56"/>
    </location>
</feature>
<comment type="caution">
    <text evidence="4">The sequence shown here is derived from an EMBL/GenBank/DDBJ whole genome shotgun (WGS) entry which is preliminary data.</text>
</comment>
<keyword evidence="1" id="KW-0479">Metal-binding</keyword>
<keyword evidence="1" id="KW-0863">Zinc-finger</keyword>
<dbReference type="InterPro" id="IPR013087">
    <property type="entry name" value="Znf_C2H2_type"/>
</dbReference>
<evidence type="ECO:0000313" key="5">
    <source>
        <dbReference type="Proteomes" id="UP001233999"/>
    </source>
</evidence>
<evidence type="ECO:0000313" key="4">
    <source>
        <dbReference type="EMBL" id="KAJ9573724.1"/>
    </source>
</evidence>
<keyword evidence="1" id="KW-0862">Zinc</keyword>
<dbReference type="EMBL" id="JASPKZ010010684">
    <property type="protein sequence ID" value="KAJ9573724.1"/>
    <property type="molecule type" value="Genomic_DNA"/>
</dbReference>
<accession>A0AAD7Z3X5</accession>
<reference evidence="4" key="2">
    <citation type="submission" date="2023-05" db="EMBL/GenBank/DDBJ databases">
        <authorList>
            <person name="Fouks B."/>
        </authorList>
    </citation>
    <scope>NUCLEOTIDE SEQUENCE</scope>
    <source>
        <strain evidence="4">Stay&amp;Tobe</strain>
        <tissue evidence="4">Testes</tissue>
    </source>
</reference>
<feature type="region of interest" description="Disordered" evidence="2">
    <location>
        <begin position="27"/>
        <end position="56"/>
    </location>
</feature>
<dbReference type="AlphaFoldDB" id="A0AAD7Z3X5"/>
<feature type="domain" description="C2H2-type" evidence="3">
    <location>
        <begin position="2"/>
        <end position="29"/>
    </location>
</feature>
<organism evidence="4 5">
    <name type="scientific">Diploptera punctata</name>
    <name type="common">Pacific beetle cockroach</name>
    <dbReference type="NCBI Taxonomy" id="6984"/>
    <lineage>
        <taxon>Eukaryota</taxon>
        <taxon>Metazoa</taxon>
        <taxon>Ecdysozoa</taxon>
        <taxon>Arthropoda</taxon>
        <taxon>Hexapoda</taxon>
        <taxon>Insecta</taxon>
        <taxon>Pterygota</taxon>
        <taxon>Neoptera</taxon>
        <taxon>Polyneoptera</taxon>
        <taxon>Dictyoptera</taxon>
        <taxon>Blattodea</taxon>
        <taxon>Blaberoidea</taxon>
        <taxon>Blaberidae</taxon>
        <taxon>Diplopterinae</taxon>
        <taxon>Diploptera</taxon>
    </lineage>
</organism>
<keyword evidence="5" id="KW-1185">Reference proteome</keyword>
<dbReference type="SMART" id="SM00355">
    <property type="entry name" value="ZnF_C2H2"/>
    <property type="match status" value="2"/>
</dbReference>
<feature type="non-terminal residue" evidence="4">
    <location>
        <position position="211"/>
    </location>
</feature>
<sequence length="211" mass="24739">RFQCPRCEKHFGNKKILQLHLRVHQSNEDVQMESSHKEESQELSSESNFELNQNELQSSPANKKLIGLTKIRLEDCMRCDACSCIYLDATDYNKHMKNFHRQNSPKKHRQKKGCRSCCKHCNCKGNHQHHSLQKERGNNNLFHYNIKDRWSKMVSRRLSPEKIKQEIKADPDYETNNTITTLDYSHLLSQVEVKIKTEPPDDPEYGNNLSG</sequence>